<dbReference type="GO" id="GO:0031119">
    <property type="term" value="P:tRNA pseudouridine synthesis"/>
    <property type="evidence" value="ECO:0007669"/>
    <property type="project" value="TreeGrafter"/>
</dbReference>
<dbReference type="Gene3D" id="3.30.70.580">
    <property type="entry name" value="Pseudouridine synthase I, catalytic domain, N-terminal subdomain"/>
    <property type="match status" value="1"/>
</dbReference>
<reference evidence="7 8" key="1">
    <citation type="journal article" date="2015" name="Genome Biol. Evol.">
        <title>Comparative Genomics of a Bacterivorous Green Alga Reveals Evolutionary Causalities and Consequences of Phago-Mixotrophic Mode of Nutrition.</title>
        <authorList>
            <person name="Burns J.A."/>
            <person name="Paasch A."/>
            <person name="Narechania A."/>
            <person name="Kim E."/>
        </authorList>
    </citation>
    <scope>NUCLEOTIDE SEQUENCE [LARGE SCALE GENOMIC DNA]</scope>
    <source>
        <strain evidence="7 8">PLY_AMNH</strain>
    </source>
</reference>
<keyword evidence="8" id="KW-1185">Reference proteome</keyword>
<comment type="catalytic activity">
    <reaction evidence="4">
        <text>uridine(38/39/40) in tRNA = pseudouridine(38/39/40) in tRNA</text>
        <dbReference type="Rhea" id="RHEA:22376"/>
        <dbReference type="Rhea" id="RHEA-COMP:10085"/>
        <dbReference type="Rhea" id="RHEA-COMP:10087"/>
        <dbReference type="ChEBI" id="CHEBI:65314"/>
        <dbReference type="ChEBI" id="CHEBI:65315"/>
        <dbReference type="EC" id="5.4.99.12"/>
    </reaction>
</comment>
<evidence type="ECO:0000259" key="6">
    <source>
        <dbReference type="Pfam" id="PF01416"/>
    </source>
</evidence>
<comment type="caution">
    <text evidence="7">The sequence shown here is derived from an EMBL/GenBank/DDBJ whole genome shotgun (WGS) entry which is preliminary data.</text>
</comment>
<gene>
    <name evidence="7" type="ORF">CYMTET_43601</name>
</gene>
<dbReference type="PANTHER" id="PTHR11142:SF0">
    <property type="entry name" value="TRNA PSEUDOURIDINE SYNTHASE-LIKE 1"/>
    <property type="match status" value="1"/>
</dbReference>
<comment type="similarity">
    <text evidence="1 4">Belongs to the tRNA pseudouridine synthase TruA family.</text>
</comment>
<protein>
    <recommendedName>
        <fullName evidence="4">tRNA pseudouridine synthase</fullName>
        <ecNumber evidence="4">5.4.99.12</ecNumber>
    </recommendedName>
</protein>
<dbReference type="Proteomes" id="UP001190700">
    <property type="component" value="Unassembled WGS sequence"/>
</dbReference>
<dbReference type="GO" id="GO:0160147">
    <property type="term" value="F:tRNA pseudouridine(38-40) synthase activity"/>
    <property type="evidence" value="ECO:0007669"/>
    <property type="project" value="UniProtKB-EC"/>
</dbReference>
<dbReference type="PANTHER" id="PTHR11142">
    <property type="entry name" value="PSEUDOURIDYLATE SYNTHASE"/>
    <property type="match status" value="1"/>
</dbReference>
<evidence type="ECO:0000256" key="3">
    <source>
        <dbReference type="ARBA" id="ARBA00023235"/>
    </source>
</evidence>
<sequence>MDAPKTNTSDSHEAPSLENRRASKKLKKNKYDENGFPKINKRDPLCRRLRMSLAYDGRELHGWQKQHPAGQAPLATVEGLLEEYLRPILSQAVKFFPSGRTDAGVSAKNQVCSFQAMACSSSFVDDGIKRTDLNFSDDTVLFQAKSGMLDPKDLALAFNEVLPGCIRINDVSLAPANFDSMENKWKRYRYTLPENPDELQSFKRFLYRQHKGKEYEIEEDLHLTFDFEAMKAAAQNMVGEHDFAGFQSKGGRATTVRTVYECRIEAASLGDTDAFSIVISGDGFLYNMVRIISGTLCNIGLGFNSADQIQTVFTSLNRQDAGPTLPPHGLCLEHVEYDEPWNS</sequence>
<evidence type="ECO:0000313" key="8">
    <source>
        <dbReference type="Proteomes" id="UP001190700"/>
    </source>
</evidence>
<dbReference type="InterPro" id="IPR020103">
    <property type="entry name" value="PsdUridine_synth_cat_dom_sf"/>
</dbReference>
<dbReference type="InterPro" id="IPR020094">
    <property type="entry name" value="TruA/RsuA/RluB/E/F_N"/>
</dbReference>
<dbReference type="Pfam" id="PF01416">
    <property type="entry name" value="PseudoU_synth_1"/>
    <property type="match status" value="1"/>
</dbReference>
<dbReference type="AlphaFoldDB" id="A0AAE0C1X0"/>
<dbReference type="InterPro" id="IPR001406">
    <property type="entry name" value="PsdUridine_synth_TruA"/>
</dbReference>
<dbReference type="EMBL" id="LGRX02029397">
    <property type="protein sequence ID" value="KAK3246881.1"/>
    <property type="molecule type" value="Genomic_DNA"/>
</dbReference>
<feature type="region of interest" description="Disordered" evidence="5">
    <location>
        <begin position="1"/>
        <end position="36"/>
    </location>
</feature>
<dbReference type="CDD" id="cd02570">
    <property type="entry name" value="PseudoU_synth_EcTruA"/>
    <property type="match status" value="1"/>
</dbReference>
<feature type="domain" description="Pseudouridine synthase I TruA alpha/beta" evidence="6">
    <location>
        <begin position="233"/>
        <end position="338"/>
    </location>
</feature>
<evidence type="ECO:0000313" key="7">
    <source>
        <dbReference type="EMBL" id="KAK3246881.1"/>
    </source>
</evidence>
<evidence type="ECO:0000256" key="2">
    <source>
        <dbReference type="ARBA" id="ARBA00022694"/>
    </source>
</evidence>
<proteinExistence type="inferred from homology"/>
<dbReference type="SUPFAM" id="SSF55120">
    <property type="entry name" value="Pseudouridine synthase"/>
    <property type="match status" value="1"/>
</dbReference>
<evidence type="ECO:0000256" key="4">
    <source>
        <dbReference type="RuleBase" id="RU003792"/>
    </source>
</evidence>
<keyword evidence="3 4" id="KW-0413">Isomerase</keyword>
<evidence type="ECO:0000256" key="5">
    <source>
        <dbReference type="SAM" id="MobiDB-lite"/>
    </source>
</evidence>
<keyword evidence="2 4" id="KW-0819">tRNA processing</keyword>
<dbReference type="Gene3D" id="3.30.70.660">
    <property type="entry name" value="Pseudouridine synthase I, catalytic domain, C-terminal subdomain"/>
    <property type="match status" value="1"/>
</dbReference>
<feature type="compositionally biased region" description="Basic and acidic residues" evidence="5">
    <location>
        <begin position="10"/>
        <end position="21"/>
    </location>
</feature>
<dbReference type="InterPro" id="IPR020095">
    <property type="entry name" value="PsdUridine_synth_TruA_C"/>
</dbReference>
<organism evidence="7 8">
    <name type="scientific">Cymbomonas tetramitiformis</name>
    <dbReference type="NCBI Taxonomy" id="36881"/>
    <lineage>
        <taxon>Eukaryota</taxon>
        <taxon>Viridiplantae</taxon>
        <taxon>Chlorophyta</taxon>
        <taxon>Pyramimonadophyceae</taxon>
        <taxon>Pyramimonadales</taxon>
        <taxon>Pyramimonadaceae</taxon>
        <taxon>Cymbomonas</taxon>
    </lineage>
</organism>
<dbReference type="GO" id="GO:0003723">
    <property type="term" value="F:RNA binding"/>
    <property type="evidence" value="ECO:0007669"/>
    <property type="project" value="InterPro"/>
</dbReference>
<accession>A0AAE0C1X0</accession>
<dbReference type="EC" id="5.4.99.12" evidence="4"/>
<name>A0AAE0C1X0_9CHLO</name>
<dbReference type="HAMAP" id="MF_00171">
    <property type="entry name" value="TruA"/>
    <property type="match status" value="1"/>
</dbReference>
<dbReference type="InterPro" id="IPR020097">
    <property type="entry name" value="PsdUridine_synth_TruA_a/b_dom"/>
</dbReference>
<evidence type="ECO:0000256" key="1">
    <source>
        <dbReference type="ARBA" id="ARBA00009375"/>
    </source>
</evidence>